<sequence length="366" mass="39655">MDTLLLLPKLGFVGAKTLGALLTSSFRGEDDAPTVTEHVMLTALRTMFTNLTYGQLQTIMPPFVNTYARWCKAKCLTSEIVNIPNTSIKGFWLGDKDKATHVMVYFHGGGFVMPGVPQHLDMLNSMIEWSNGKLAVFCNAYTLAPTAAYPTQIGESVEALRYVLSQPGRLASNCLIGGDSAGGNLVLAILSHVSGHTHPNASIVKPLKLDGKLHGALAISPWTSSESSSRLPSSTKFFHRDCVNSTCAQYWINLYKGGLANPSGNGVDDNEFIVPEQAKPEWWKDVQVESLLTTVGEQEVLRDAILSWAEKFSQGTGDVLTLVKGKREPHDGPLTPTPDAALNAAGAEESCSNAAIRTWAFFECHD</sequence>
<proteinExistence type="predicted"/>
<dbReference type="Proteomes" id="UP001303373">
    <property type="component" value="Chromosome 4"/>
</dbReference>
<keyword evidence="4" id="KW-1185">Reference proteome</keyword>
<evidence type="ECO:0000313" key="4">
    <source>
        <dbReference type="Proteomes" id="UP001303373"/>
    </source>
</evidence>
<dbReference type="InterPro" id="IPR050300">
    <property type="entry name" value="GDXG_lipolytic_enzyme"/>
</dbReference>
<reference evidence="3 4" key="1">
    <citation type="submission" date="2023-11" db="EMBL/GenBank/DDBJ databases">
        <title>An acidophilic fungus is an integral part of prey digestion in a carnivorous sundew plant.</title>
        <authorList>
            <person name="Tsai I.J."/>
        </authorList>
    </citation>
    <scope>NUCLEOTIDE SEQUENCE [LARGE SCALE GENOMIC DNA]</scope>
    <source>
        <strain evidence="3">169a</strain>
    </source>
</reference>
<dbReference type="Pfam" id="PF07859">
    <property type="entry name" value="Abhydrolase_3"/>
    <property type="match status" value="1"/>
</dbReference>
<evidence type="ECO:0000256" key="1">
    <source>
        <dbReference type="ARBA" id="ARBA00022801"/>
    </source>
</evidence>
<dbReference type="InterPro" id="IPR013094">
    <property type="entry name" value="AB_hydrolase_3"/>
</dbReference>
<gene>
    <name evidence="3" type="ORF">R9X50_00349300</name>
</gene>
<evidence type="ECO:0000259" key="2">
    <source>
        <dbReference type="Pfam" id="PF07859"/>
    </source>
</evidence>
<dbReference type="SUPFAM" id="SSF53474">
    <property type="entry name" value="alpha/beta-Hydrolases"/>
    <property type="match status" value="1"/>
</dbReference>
<protein>
    <recommendedName>
        <fullName evidence="2">Alpha/beta hydrolase fold-3 domain-containing protein</fullName>
    </recommendedName>
</protein>
<dbReference type="AlphaFoldDB" id="A0AAQ3M3R1"/>
<keyword evidence="1" id="KW-0378">Hydrolase</keyword>
<dbReference type="GO" id="GO:0016787">
    <property type="term" value="F:hydrolase activity"/>
    <property type="evidence" value="ECO:0007669"/>
    <property type="project" value="UniProtKB-KW"/>
</dbReference>
<dbReference type="PANTHER" id="PTHR48081">
    <property type="entry name" value="AB HYDROLASE SUPERFAMILY PROTEIN C4A8.06C"/>
    <property type="match status" value="1"/>
</dbReference>
<dbReference type="EMBL" id="CP138583">
    <property type="protein sequence ID" value="WPH00663.1"/>
    <property type="molecule type" value="Genomic_DNA"/>
</dbReference>
<dbReference type="InterPro" id="IPR029058">
    <property type="entry name" value="AB_hydrolase_fold"/>
</dbReference>
<evidence type="ECO:0000313" key="3">
    <source>
        <dbReference type="EMBL" id="WPH00663.1"/>
    </source>
</evidence>
<organism evidence="3 4">
    <name type="scientific">Acrodontium crateriforme</name>
    <dbReference type="NCBI Taxonomy" id="150365"/>
    <lineage>
        <taxon>Eukaryota</taxon>
        <taxon>Fungi</taxon>
        <taxon>Dikarya</taxon>
        <taxon>Ascomycota</taxon>
        <taxon>Pezizomycotina</taxon>
        <taxon>Dothideomycetes</taxon>
        <taxon>Dothideomycetidae</taxon>
        <taxon>Mycosphaerellales</taxon>
        <taxon>Teratosphaeriaceae</taxon>
        <taxon>Acrodontium</taxon>
    </lineage>
</organism>
<dbReference type="Gene3D" id="3.40.50.1820">
    <property type="entry name" value="alpha/beta hydrolase"/>
    <property type="match status" value="1"/>
</dbReference>
<name>A0AAQ3M3R1_9PEZI</name>
<feature type="domain" description="Alpha/beta hydrolase fold-3" evidence="2">
    <location>
        <begin position="103"/>
        <end position="331"/>
    </location>
</feature>
<accession>A0AAQ3M3R1</accession>
<dbReference type="PANTHER" id="PTHR48081:SF31">
    <property type="entry name" value="STERYL ACETYL HYDROLASE MUG81-RELATED"/>
    <property type="match status" value="1"/>
</dbReference>